<reference evidence="3" key="1">
    <citation type="submission" date="2011-02" db="EMBL/GenBank/DDBJ databases">
        <title>The genome of the leaf-cutting ant Acromyrmex echinatior suggests key adaptations to social evolution and fungus farming.</title>
        <authorList>
            <person name="Nygaard S."/>
            <person name="Zhang G."/>
        </authorList>
    </citation>
    <scope>NUCLEOTIDE SEQUENCE</scope>
</reference>
<protein>
    <submittedName>
        <fullName evidence="3">FLJ37770-like protein</fullName>
    </submittedName>
</protein>
<sequence>MISVTIEQRIVVKFHVKLGKTATETYNLLKEMYGHECLSRARVFEWFKRFQDGREDVEDDSRPGRPSTSKTDDNNQTIGNLVRSDRRLSIRAIGETVGIDKECVRQILHNNFNMKKVCAKMVPKILTFEQQEARKNLCTDTLNAIENDSNLLESALNEICIKRSNI</sequence>
<dbReference type="Gene3D" id="1.10.10.1450">
    <property type="match status" value="1"/>
</dbReference>
<feature type="domain" description="Mos1 transposase HTH" evidence="2">
    <location>
        <begin position="9"/>
        <end position="53"/>
    </location>
</feature>
<evidence type="ECO:0000256" key="1">
    <source>
        <dbReference type="SAM" id="MobiDB-lite"/>
    </source>
</evidence>
<dbReference type="PANTHER" id="PTHR46060:SF3">
    <property type="entry name" value="PROTEIN GVQW3"/>
    <property type="match status" value="1"/>
</dbReference>
<keyword evidence="4" id="KW-1185">Reference proteome</keyword>
<dbReference type="OrthoDB" id="7533300at2759"/>
<evidence type="ECO:0000313" key="3">
    <source>
        <dbReference type="EMBL" id="EGI62413.1"/>
    </source>
</evidence>
<dbReference type="Proteomes" id="UP000007755">
    <property type="component" value="Unassembled WGS sequence"/>
</dbReference>
<gene>
    <name evidence="3" type="ORF">G5I_09261</name>
</gene>
<evidence type="ECO:0000259" key="2">
    <source>
        <dbReference type="Pfam" id="PF17906"/>
    </source>
</evidence>
<accession>F4WTR1</accession>
<dbReference type="PANTHER" id="PTHR46060">
    <property type="entry name" value="MARINER MOS1 TRANSPOSASE-LIKE PROTEIN"/>
    <property type="match status" value="1"/>
</dbReference>
<dbReference type="eggNOG" id="ENOG502S5UP">
    <property type="taxonomic scope" value="Eukaryota"/>
</dbReference>
<proteinExistence type="predicted"/>
<feature type="compositionally biased region" description="Polar residues" evidence="1">
    <location>
        <begin position="66"/>
        <end position="78"/>
    </location>
</feature>
<dbReference type="InParanoid" id="F4WTR1"/>
<evidence type="ECO:0000313" key="4">
    <source>
        <dbReference type="Proteomes" id="UP000007755"/>
    </source>
</evidence>
<feature type="region of interest" description="Disordered" evidence="1">
    <location>
        <begin position="55"/>
        <end position="78"/>
    </location>
</feature>
<organism evidence="4">
    <name type="scientific">Acromyrmex echinatior</name>
    <name type="common">Panamanian leafcutter ant</name>
    <name type="synonym">Acromyrmex octospinosus echinatior</name>
    <dbReference type="NCBI Taxonomy" id="103372"/>
    <lineage>
        <taxon>Eukaryota</taxon>
        <taxon>Metazoa</taxon>
        <taxon>Ecdysozoa</taxon>
        <taxon>Arthropoda</taxon>
        <taxon>Hexapoda</taxon>
        <taxon>Insecta</taxon>
        <taxon>Pterygota</taxon>
        <taxon>Neoptera</taxon>
        <taxon>Endopterygota</taxon>
        <taxon>Hymenoptera</taxon>
        <taxon>Apocrita</taxon>
        <taxon>Aculeata</taxon>
        <taxon>Formicoidea</taxon>
        <taxon>Formicidae</taxon>
        <taxon>Myrmicinae</taxon>
        <taxon>Acromyrmex</taxon>
    </lineage>
</organism>
<dbReference type="InterPro" id="IPR052709">
    <property type="entry name" value="Transposase-MT_Hybrid"/>
</dbReference>
<dbReference type="Pfam" id="PF17906">
    <property type="entry name" value="HTH_48"/>
    <property type="match status" value="1"/>
</dbReference>
<dbReference type="InterPro" id="IPR041426">
    <property type="entry name" value="Mos1_HTH"/>
</dbReference>
<dbReference type="AlphaFoldDB" id="F4WTR1"/>
<dbReference type="EMBL" id="GL888343">
    <property type="protein sequence ID" value="EGI62413.1"/>
    <property type="molecule type" value="Genomic_DNA"/>
</dbReference>
<name>F4WTR1_ACREC</name>